<dbReference type="CDD" id="cd01072">
    <property type="entry name" value="PBP2_SMa0082_like"/>
    <property type="match status" value="1"/>
</dbReference>
<dbReference type="InterPro" id="IPR001638">
    <property type="entry name" value="Solute-binding_3/MltF_N"/>
</dbReference>
<sequence>MSKFNALRLGAVAAASLATVFLAALAPAAADALADIEKAKVIKIAVPQDFAPFGSAGLDLKPQGYDIDMANYIGKSLGVKVEIVPVTSANRIPYLQTKKVDLVISSLGKNAEREKVIDFSVPYAPFFSGVYGIAGEKIANADALAGKTVGATRGAIEEQELTKLAPSTATIKRYEDNNATISAFISGQVDLIATGNTVAAVIAEKSAARKPELKFVIKDSPCYVGLNKEEPALLAKVNEIIAKAKADGTLEQLSQKWLKQPLPATF</sequence>
<comment type="caution">
    <text evidence="7">The sequence shown here is derived from an EMBL/GenBank/DDBJ whole genome shotgun (WGS) entry which is preliminary data.</text>
</comment>
<reference evidence="7 8" key="1">
    <citation type="submission" date="2018-10" db="EMBL/GenBank/DDBJ databases">
        <title>Xanthobacter tagetidis genome sequencing and assembly.</title>
        <authorList>
            <person name="Maclea K.S."/>
            <person name="Goen A.E."/>
            <person name="Fatima S.A."/>
        </authorList>
    </citation>
    <scope>NUCLEOTIDE SEQUENCE [LARGE SCALE GENOMIC DNA]</scope>
    <source>
        <strain evidence="7 8">ATCC 700314</strain>
    </source>
</reference>
<dbReference type="OrthoDB" id="6192933at2"/>
<dbReference type="InterPro" id="IPR018313">
    <property type="entry name" value="SBP_3_CS"/>
</dbReference>
<name>A0A3L7ACD5_9HYPH</name>
<keyword evidence="3 5" id="KW-0732">Signal</keyword>
<dbReference type="GO" id="GO:0030313">
    <property type="term" value="C:cell envelope"/>
    <property type="evidence" value="ECO:0007669"/>
    <property type="project" value="UniProtKB-SubCell"/>
</dbReference>
<comment type="subcellular location">
    <subcellularLocation>
        <location evidence="1">Cell envelope</location>
    </subcellularLocation>
</comment>
<feature type="domain" description="Solute-binding protein family 3/N-terminal" evidence="6">
    <location>
        <begin position="41"/>
        <end position="261"/>
    </location>
</feature>
<dbReference type="Pfam" id="PF00497">
    <property type="entry name" value="SBP_bac_3"/>
    <property type="match status" value="1"/>
</dbReference>
<dbReference type="SMART" id="SM00062">
    <property type="entry name" value="PBPb"/>
    <property type="match status" value="1"/>
</dbReference>
<comment type="similarity">
    <text evidence="2 4">Belongs to the bacterial solute-binding protein 3 family.</text>
</comment>
<evidence type="ECO:0000256" key="4">
    <source>
        <dbReference type="RuleBase" id="RU003744"/>
    </source>
</evidence>
<dbReference type="PANTHER" id="PTHR35936">
    <property type="entry name" value="MEMBRANE-BOUND LYTIC MUREIN TRANSGLYCOSYLASE F"/>
    <property type="match status" value="1"/>
</dbReference>
<evidence type="ECO:0000256" key="2">
    <source>
        <dbReference type="ARBA" id="ARBA00010333"/>
    </source>
</evidence>
<feature type="signal peptide" evidence="5">
    <location>
        <begin position="1"/>
        <end position="34"/>
    </location>
</feature>
<dbReference type="AlphaFoldDB" id="A0A3L7ACD5"/>
<dbReference type="RefSeq" id="WP_121623843.1">
    <property type="nucleotide sequence ID" value="NZ_JACIIW010000001.1"/>
</dbReference>
<accession>A0A3L7ACD5</accession>
<evidence type="ECO:0000256" key="3">
    <source>
        <dbReference type="ARBA" id="ARBA00022729"/>
    </source>
</evidence>
<keyword evidence="8" id="KW-1185">Reference proteome</keyword>
<evidence type="ECO:0000313" key="8">
    <source>
        <dbReference type="Proteomes" id="UP000269692"/>
    </source>
</evidence>
<gene>
    <name evidence="7" type="ORF">D9R14_13445</name>
</gene>
<evidence type="ECO:0000313" key="7">
    <source>
        <dbReference type="EMBL" id="RLP77665.1"/>
    </source>
</evidence>
<dbReference type="SUPFAM" id="SSF53850">
    <property type="entry name" value="Periplasmic binding protein-like II"/>
    <property type="match status" value="1"/>
</dbReference>
<protein>
    <submittedName>
        <fullName evidence="7">Amino acid ABC transporter substrate-binding protein</fullName>
    </submittedName>
</protein>
<dbReference type="Gene3D" id="3.40.190.10">
    <property type="entry name" value="Periplasmic binding protein-like II"/>
    <property type="match status" value="2"/>
</dbReference>
<dbReference type="PANTHER" id="PTHR35936:SF37">
    <property type="entry name" value="AMINO ACID ABC TRANSPORTER SUBSTRATE-BINDING PROTEIN"/>
    <property type="match status" value="1"/>
</dbReference>
<evidence type="ECO:0000259" key="6">
    <source>
        <dbReference type="SMART" id="SM00062"/>
    </source>
</evidence>
<evidence type="ECO:0000256" key="5">
    <source>
        <dbReference type="SAM" id="SignalP"/>
    </source>
</evidence>
<dbReference type="Proteomes" id="UP000269692">
    <property type="component" value="Unassembled WGS sequence"/>
</dbReference>
<dbReference type="PROSITE" id="PS01039">
    <property type="entry name" value="SBP_BACTERIAL_3"/>
    <property type="match status" value="1"/>
</dbReference>
<dbReference type="EMBL" id="RCTF01000010">
    <property type="protein sequence ID" value="RLP77665.1"/>
    <property type="molecule type" value="Genomic_DNA"/>
</dbReference>
<proteinExistence type="inferred from homology"/>
<evidence type="ECO:0000256" key="1">
    <source>
        <dbReference type="ARBA" id="ARBA00004196"/>
    </source>
</evidence>
<organism evidence="7 8">
    <name type="scientific">Xanthobacter tagetidis</name>
    <dbReference type="NCBI Taxonomy" id="60216"/>
    <lineage>
        <taxon>Bacteria</taxon>
        <taxon>Pseudomonadati</taxon>
        <taxon>Pseudomonadota</taxon>
        <taxon>Alphaproteobacteria</taxon>
        <taxon>Hyphomicrobiales</taxon>
        <taxon>Xanthobacteraceae</taxon>
        <taxon>Xanthobacter</taxon>
    </lineage>
</organism>
<feature type="chain" id="PRO_5018242830" evidence="5">
    <location>
        <begin position="35"/>
        <end position="266"/>
    </location>
</feature>